<accession>A0ABP8UJW6</accession>
<proteinExistence type="predicted"/>
<reference evidence="2" key="1">
    <citation type="journal article" date="2019" name="Int. J. Syst. Evol. Microbiol.">
        <title>The Global Catalogue of Microorganisms (GCM) 10K type strain sequencing project: providing services to taxonomists for standard genome sequencing and annotation.</title>
        <authorList>
            <consortium name="The Broad Institute Genomics Platform"/>
            <consortium name="The Broad Institute Genome Sequencing Center for Infectious Disease"/>
            <person name="Wu L."/>
            <person name="Ma J."/>
        </authorList>
    </citation>
    <scope>NUCLEOTIDE SEQUENCE [LARGE SCALE GENOMIC DNA]</scope>
    <source>
        <strain evidence="2">JCM 17939</strain>
    </source>
</reference>
<evidence type="ECO:0000313" key="2">
    <source>
        <dbReference type="Proteomes" id="UP001501442"/>
    </source>
</evidence>
<keyword evidence="2" id="KW-1185">Reference proteome</keyword>
<name>A0ABP8UJW6_9ACTN</name>
<organism evidence="1 2">
    <name type="scientific">Actinoallomurus vinaceus</name>
    <dbReference type="NCBI Taxonomy" id="1080074"/>
    <lineage>
        <taxon>Bacteria</taxon>
        <taxon>Bacillati</taxon>
        <taxon>Actinomycetota</taxon>
        <taxon>Actinomycetes</taxon>
        <taxon>Streptosporangiales</taxon>
        <taxon>Thermomonosporaceae</taxon>
        <taxon>Actinoallomurus</taxon>
    </lineage>
</organism>
<evidence type="ECO:0000313" key="1">
    <source>
        <dbReference type="EMBL" id="GAA4632949.1"/>
    </source>
</evidence>
<gene>
    <name evidence="1" type="ORF">GCM10023196_068530</name>
</gene>
<sequence length="110" mass="12325">MHAHTTPPPPIDVVQTAALRLAPLLIRQDLNVTVSRDGTVEVRNPRDLRMRQPLVLREHQGALFWHWAWSGPSRDAPPELEPMVAADDVEEAARRIITVLSITEPTGAER</sequence>
<protein>
    <submittedName>
        <fullName evidence="1">Uncharacterized protein</fullName>
    </submittedName>
</protein>
<dbReference type="Proteomes" id="UP001501442">
    <property type="component" value="Unassembled WGS sequence"/>
</dbReference>
<dbReference type="RefSeq" id="WP_345435937.1">
    <property type="nucleotide sequence ID" value="NZ_BAABHK010000011.1"/>
</dbReference>
<dbReference type="EMBL" id="BAABHK010000011">
    <property type="protein sequence ID" value="GAA4632949.1"/>
    <property type="molecule type" value="Genomic_DNA"/>
</dbReference>
<comment type="caution">
    <text evidence="1">The sequence shown here is derived from an EMBL/GenBank/DDBJ whole genome shotgun (WGS) entry which is preliminary data.</text>
</comment>